<evidence type="ECO:0000256" key="2">
    <source>
        <dbReference type="ARBA" id="ARBA00009540"/>
    </source>
</evidence>
<dbReference type="SMART" id="SM00584">
    <property type="entry name" value="TLDc"/>
    <property type="match status" value="1"/>
</dbReference>
<evidence type="ECO:0000313" key="6">
    <source>
        <dbReference type="EMBL" id="KAK9861538.1"/>
    </source>
</evidence>
<dbReference type="PANTHER" id="PTHR23354">
    <property type="entry name" value="NUCLEOLAR PROTEIN 7/ESTROGEN RECEPTOR COACTIVATOR-RELATED"/>
    <property type="match status" value="1"/>
</dbReference>
<name>A0AAW1SYX3_9CHLO</name>
<dbReference type="Pfam" id="PF07534">
    <property type="entry name" value="TLD"/>
    <property type="match status" value="1"/>
</dbReference>
<evidence type="ECO:0000256" key="3">
    <source>
        <dbReference type="ARBA" id="ARBA00023128"/>
    </source>
</evidence>
<evidence type="ECO:0000259" key="5">
    <source>
        <dbReference type="PROSITE" id="PS51886"/>
    </source>
</evidence>
<proteinExistence type="inferred from homology"/>
<gene>
    <name evidence="6" type="ORF">WJX84_001926</name>
</gene>
<comment type="caution">
    <text evidence="6">The sequence shown here is derived from an EMBL/GenBank/DDBJ whole genome shotgun (WGS) entry which is preliminary data.</text>
</comment>
<dbReference type="PROSITE" id="PS51886">
    <property type="entry name" value="TLDC"/>
    <property type="match status" value="1"/>
</dbReference>
<dbReference type="EMBL" id="JALJOV010000742">
    <property type="protein sequence ID" value="KAK9861538.1"/>
    <property type="molecule type" value="Genomic_DNA"/>
</dbReference>
<dbReference type="Proteomes" id="UP001485043">
    <property type="component" value="Unassembled WGS sequence"/>
</dbReference>
<protein>
    <recommendedName>
        <fullName evidence="4">Oxidation resistance protein 1</fullName>
    </recommendedName>
</protein>
<dbReference type="GO" id="GO:0005739">
    <property type="term" value="C:mitochondrion"/>
    <property type="evidence" value="ECO:0007669"/>
    <property type="project" value="UniProtKB-SubCell"/>
</dbReference>
<comment type="similarity">
    <text evidence="2">Belongs to the OXR1 family.</text>
</comment>
<keyword evidence="7" id="KW-1185">Reference proteome</keyword>
<accession>A0AAW1SYX3</accession>
<dbReference type="PANTHER" id="PTHR23354:SF62">
    <property type="entry name" value="MUSTARD, ISOFORM V"/>
    <property type="match status" value="1"/>
</dbReference>
<feature type="domain" description="TLDc" evidence="5">
    <location>
        <begin position="180"/>
        <end position="362"/>
    </location>
</feature>
<organism evidence="6 7">
    <name type="scientific">Apatococcus fuscideae</name>
    <dbReference type="NCBI Taxonomy" id="2026836"/>
    <lineage>
        <taxon>Eukaryota</taxon>
        <taxon>Viridiplantae</taxon>
        <taxon>Chlorophyta</taxon>
        <taxon>core chlorophytes</taxon>
        <taxon>Trebouxiophyceae</taxon>
        <taxon>Chlorellales</taxon>
        <taxon>Chlorellaceae</taxon>
        <taxon>Apatococcus</taxon>
    </lineage>
</organism>
<evidence type="ECO:0000313" key="7">
    <source>
        <dbReference type="Proteomes" id="UP001485043"/>
    </source>
</evidence>
<sequence length="412" mass="44573">MGQTQSKSSEVTNAERSLPPDVLKRLQADFQKRASNQGQLDVQQLQDLMGLDGADGLIWQSVAAAVAGQHVAVTGHHPEAGGITWDKLVIMLARCTQPSDEARELSFEILAHRATSPSAADLHMRLTAWTSWALGLPPGTPPHSQTMAAVVQGMLKCSSSGKELDREGFLKWSKQFPAIALALQAPLVHLAQGLASPLNDASKIHVELPEAILLNGISATGCLLTCEASFSTFMGRTGSNGPTVTLIRDKRGHVFGGFAPDPWERHGTFYGSFTVHIFQVLPQLQLHKPNGINENYQWCGYNFTSTSIPNGFGWGGQVGYFGLFVDGSFERGMSRPAATFGNPCLASAEIFEVDTVECWRVQPPTEEELEEAARQGNSVLDKFKEDRSFMAMAGCAVQSSAGYREAPPEEDG</sequence>
<evidence type="ECO:0000256" key="4">
    <source>
        <dbReference type="ARBA" id="ARBA00040604"/>
    </source>
</evidence>
<dbReference type="InterPro" id="IPR006571">
    <property type="entry name" value="TLDc_dom"/>
</dbReference>
<comment type="subcellular location">
    <subcellularLocation>
        <location evidence="1">Mitochondrion</location>
    </subcellularLocation>
</comment>
<evidence type="ECO:0000256" key="1">
    <source>
        <dbReference type="ARBA" id="ARBA00004173"/>
    </source>
</evidence>
<keyword evidence="3" id="KW-0496">Mitochondrion</keyword>
<reference evidence="6 7" key="1">
    <citation type="journal article" date="2024" name="Nat. Commun.">
        <title>Phylogenomics reveals the evolutionary origins of lichenization in chlorophyte algae.</title>
        <authorList>
            <person name="Puginier C."/>
            <person name="Libourel C."/>
            <person name="Otte J."/>
            <person name="Skaloud P."/>
            <person name="Haon M."/>
            <person name="Grisel S."/>
            <person name="Petersen M."/>
            <person name="Berrin J.G."/>
            <person name="Delaux P.M."/>
            <person name="Dal Grande F."/>
            <person name="Keller J."/>
        </authorList>
    </citation>
    <scope>NUCLEOTIDE SEQUENCE [LARGE SCALE GENOMIC DNA]</scope>
    <source>
        <strain evidence="6 7">SAG 2523</strain>
    </source>
</reference>
<dbReference type="AlphaFoldDB" id="A0AAW1SYX3"/>